<feature type="transmembrane region" description="Helical" evidence="7">
    <location>
        <begin position="161"/>
        <end position="180"/>
    </location>
</feature>
<dbReference type="InterPro" id="IPR000620">
    <property type="entry name" value="EamA_dom"/>
</dbReference>
<evidence type="ECO:0000256" key="5">
    <source>
        <dbReference type="ARBA" id="ARBA00022989"/>
    </source>
</evidence>
<keyword evidence="10" id="KW-1185">Reference proteome</keyword>
<comment type="similarity">
    <text evidence="2">Belongs to the EamA transporter family.</text>
</comment>
<evidence type="ECO:0000313" key="10">
    <source>
        <dbReference type="Proteomes" id="UP000199051"/>
    </source>
</evidence>
<dbReference type="PANTHER" id="PTHR42920:SF5">
    <property type="entry name" value="EAMA DOMAIN-CONTAINING PROTEIN"/>
    <property type="match status" value="1"/>
</dbReference>
<dbReference type="RefSeq" id="WP_245782402.1">
    <property type="nucleotide sequence ID" value="NZ_FOGI01000006.1"/>
</dbReference>
<feature type="transmembrane region" description="Helical" evidence="7">
    <location>
        <begin position="232"/>
        <end position="250"/>
    </location>
</feature>
<dbReference type="AlphaFoldDB" id="A0A1H9TJT8"/>
<evidence type="ECO:0000256" key="3">
    <source>
        <dbReference type="ARBA" id="ARBA00022475"/>
    </source>
</evidence>
<dbReference type="GO" id="GO:0005886">
    <property type="term" value="C:plasma membrane"/>
    <property type="evidence" value="ECO:0007669"/>
    <property type="project" value="UniProtKB-SubCell"/>
</dbReference>
<evidence type="ECO:0000259" key="8">
    <source>
        <dbReference type="Pfam" id="PF00892"/>
    </source>
</evidence>
<organism evidence="9 10">
    <name type="scientific">Actinokineospora terrae</name>
    <dbReference type="NCBI Taxonomy" id="155974"/>
    <lineage>
        <taxon>Bacteria</taxon>
        <taxon>Bacillati</taxon>
        <taxon>Actinomycetota</taxon>
        <taxon>Actinomycetes</taxon>
        <taxon>Pseudonocardiales</taxon>
        <taxon>Pseudonocardiaceae</taxon>
        <taxon>Actinokineospora</taxon>
    </lineage>
</organism>
<feature type="transmembrane region" description="Helical" evidence="7">
    <location>
        <begin position="48"/>
        <end position="67"/>
    </location>
</feature>
<name>A0A1H9TJT8_9PSEU</name>
<protein>
    <submittedName>
        <fullName evidence="9">Threonine/homoserine efflux transporter RhtA</fullName>
    </submittedName>
</protein>
<dbReference type="Gene3D" id="1.10.3730.20">
    <property type="match status" value="1"/>
</dbReference>
<feature type="domain" description="EamA" evidence="8">
    <location>
        <begin position="17"/>
        <end position="151"/>
    </location>
</feature>
<evidence type="ECO:0000313" key="9">
    <source>
        <dbReference type="EMBL" id="SER96863.1"/>
    </source>
</evidence>
<dbReference type="Proteomes" id="UP000199051">
    <property type="component" value="Unassembled WGS sequence"/>
</dbReference>
<evidence type="ECO:0000256" key="7">
    <source>
        <dbReference type="SAM" id="Phobius"/>
    </source>
</evidence>
<evidence type="ECO:0000256" key="4">
    <source>
        <dbReference type="ARBA" id="ARBA00022692"/>
    </source>
</evidence>
<dbReference type="PANTHER" id="PTHR42920">
    <property type="entry name" value="OS03G0707200 PROTEIN-RELATED"/>
    <property type="match status" value="1"/>
</dbReference>
<keyword evidence="4 7" id="KW-0812">Transmembrane</keyword>
<evidence type="ECO:0000256" key="2">
    <source>
        <dbReference type="ARBA" id="ARBA00007362"/>
    </source>
</evidence>
<dbReference type="InterPro" id="IPR037185">
    <property type="entry name" value="EmrE-like"/>
</dbReference>
<feature type="transmembrane region" description="Helical" evidence="7">
    <location>
        <begin position="192"/>
        <end position="212"/>
    </location>
</feature>
<evidence type="ECO:0000256" key="1">
    <source>
        <dbReference type="ARBA" id="ARBA00004651"/>
    </source>
</evidence>
<dbReference type="EMBL" id="FOGI01000006">
    <property type="protein sequence ID" value="SER96863.1"/>
    <property type="molecule type" value="Genomic_DNA"/>
</dbReference>
<dbReference type="STRING" id="155974.SAMN04487818_106298"/>
<feature type="domain" description="EamA" evidence="8">
    <location>
        <begin position="163"/>
        <end position="304"/>
    </location>
</feature>
<reference evidence="10" key="1">
    <citation type="submission" date="2016-10" db="EMBL/GenBank/DDBJ databases">
        <authorList>
            <person name="Varghese N."/>
            <person name="Submissions S."/>
        </authorList>
    </citation>
    <scope>NUCLEOTIDE SEQUENCE [LARGE SCALE GENOMIC DNA]</scope>
    <source>
        <strain evidence="10">DSM 44260</strain>
    </source>
</reference>
<feature type="transmembrane region" description="Helical" evidence="7">
    <location>
        <begin position="79"/>
        <end position="100"/>
    </location>
</feature>
<keyword evidence="6 7" id="KW-0472">Membrane</keyword>
<sequence>MTTKTSVPVGESHRARGTVFILVASTAFASSGPLAKPVMQAGFAPEQVASARAGLAALMLLVGVAVVRPSVLRVRREHWRVVVAYGLVGVAAVQFLFFLAVSRLPVGVAMLLEYTSPVLVALWVRFVRHVRLPSLSWLGTALALGGLALVSQVWSGLALDGVGLLAGVGAALCSAGYYLLGEKGAGEQHPIGMVTWGMAVGAAGLFVVAPPWRMPLERLGEPARLGGAELPIWVLLVTVAAVSTAIAYALSTTSLRDLPSQVASVLALSEPVVATLLAWSLLGEVLEPVQIVGMVVLLSGALLVQLAARTPVTPAEPLPTE</sequence>
<proteinExistence type="inferred from homology"/>
<dbReference type="SUPFAM" id="SSF103481">
    <property type="entry name" value="Multidrug resistance efflux transporter EmrE"/>
    <property type="match status" value="2"/>
</dbReference>
<keyword evidence="5 7" id="KW-1133">Transmembrane helix</keyword>
<feature type="transmembrane region" description="Helical" evidence="7">
    <location>
        <begin position="136"/>
        <end position="155"/>
    </location>
</feature>
<keyword evidence="3" id="KW-1003">Cell membrane</keyword>
<gene>
    <name evidence="9" type="ORF">SAMN04487818_106298</name>
</gene>
<dbReference type="Pfam" id="PF00892">
    <property type="entry name" value="EamA"/>
    <property type="match status" value="2"/>
</dbReference>
<accession>A0A1H9TJT8</accession>
<feature type="transmembrane region" description="Helical" evidence="7">
    <location>
        <begin position="106"/>
        <end position="124"/>
    </location>
</feature>
<dbReference type="InterPro" id="IPR051258">
    <property type="entry name" value="Diverse_Substrate_Transporter"/>
</dbReference>
<comment type="subcellular location">
    <subcellularLocation>
        <location evidence="1">Cell membrane</location>
        <topology evidence="1">Multi-pass membrane protein</topology>
    </subcellularLocation>
</comment>
<evidence type="ECO:0000256" key="6">
    <source>
        <dbReference type="ARBA" id="ARBA00023136"/>
    </source>
</evidence>